<accession>A0ABX5R9H9</accession>
<proteinExistence type="predicted"/>
<gene>
    <name evidence="1" type="ORF">C3B55_00762</name>
</gene>
<evidence type="ECO:0000313" key="2">
    <source>
        <dbReference type="Proteomes" id="UP000288953"/>
    </source>
</evidence>
<dbReference type="Proteomes" id="UP000288953">
    <property type="component" value="Chromosome"/>
</dbReference>
<dbReference type="EMBL" id="CP026512">
    <property type="protein sequence ID" value="QAX82081.1"/>
    <property type="molecule type" value="Genomic_DNA"/>
</dbReference>
<name>A0ABX5R9H9_9PSED</name>
<protein>
    <submittedName>
        <fullName evidence="1">Uncharacterized protein</fullName>
    </submittedName>
</protein>
<evidence type="ECO:0000313" key="1">
    <source>
        <dbReference type="EMBL" id="QAX82081.1"/>
    </source>
</evidence>
<reference evidence="1 2" key="1">
    <citation type="journal article" date="2018" name="Genome Biol. Evol.">
        <title>Partnering With a Pest: Genomes of Hemlock Woolly Adelgid Symbionts Reveal Atypical Nutritional Provisioning Patterns in Dual-Obligate Bacteria.</title>
        <authorList>
            <person name="Weglarz K.M."/>
            <person name="Havill N.P."/>
            <person name="Burke G.R."/>
            <person name="von Dohlen C.D."/>
        </authorList>
    </citation>
    <scope>NUCLEOTIDE SEQUENCE [LARGE SCALE GENOMIC DNA]</scope>
    <source>
        <strain evidence="1 2">HWA_ENA</strain>
    </source>
</reference>
<organism evidence="1 2">
    <name type="scientific">Candidatus Pseudomonas adelgestsugas</name>
    <dbReference type="NCBI Taxonomy" id="1302376"/>
    <lineage>
        <taxon>Bacteria</taxon>
        <taxon>Pseudomonadati</taxon>
        <taxon>Pseudomonadota</taxon>
        <taxon>Gammaproteobacteria</taxon>
        <taxon>Pseudomonadales</taxon>
        <taxon>Pseudomonadaceae</taxon>
        <taxon>Pseudomonas</taxon>
    </lineage>
</organism>
<keyword evidence="2" id="KW-1185">Reference proteome</keyword>
<sequence>MVSNNFGFVQFLEPELAVTSLLLECKLQMLALALLYFVSADI</sequence>